<feature type="domain" description="Solute-binding protein family 3/N-terminal" evidence="6">
    <location>
        <begin position="22"/>
        <end position="245"/>
    </location>
</feature>
<evidence type="ECO:0000313" key="8">
    <source>
        <dbReference type="EMBL" id="PNL62739.1"/>
    </source>
</evidence>
<evidence type="ECO:0000256" key="5">
    <source>
        <dbReference type="SAM" id="SignalP"/>
    </source>
</evidence>
<dbReference type="GO" id="GO:0015276">
    <property type="term" value="F:ligand-gated monoatomic ion channel activity"/>
    <property type="evidence" value="ECO:0007669"/>
    <property type="project" value="InterPro"/>
</dbReference>
<dbReference type="GO" id="GO:0016020">
    <property type="term" value="C:membrane"/>
    <property type="evidence" value="ECO:0007669"/>
    <property type="project" value="InterPro"/>
</dbReference>
<evidence type="ECO:0000256" key="1">
    <source>
        <dbReference type="ARBA" id="ARBA00004196"/>
    </source>
</evidence>
<dbReference type="PROSITE" id="PS01039">
    <property type="entry name" value="SBP_BACTERIAL_3"/>
    <property type="match status" value="1"/>
</dbReference>
<organism evidence="8 9">
    <name type="scientific">Legionella anisa</name>
    <dbReference type="NCBI Taxonomy" id="28082"/>
    <lineage>
        <taxon>Bacteria</taxon>
        <taxon>Pseudomonadati</taxon>
        <taxon>Pseudomonadota</taxon>
        <taxon>Gammaproteobacteria</taxon>
        <taxon>Legionellales</taxon>
        <taxon>Legionellaceae</taxon>
        <taxon>Legionella</taxon>
    </lineage>
</organism>
<dbReference type="Proteomes" id="UP000192511">
    <property type="component" value="Unassembled WGS sequence"/>
</dbReference>
<dbReference type="RefSeq" id="WP_040523104.1">
    <property type="nucleotide sequence ID" value="NZ_CAAAHR010000075.1"/>
</dbReference>
<dbReference type="CDD" id="cd13622">
    <property type="entry name" value="PBP2_Arg_3"/>
    <property type="match status" value="1"/>
</dbReference>
<protein>
    <submittedName>
        <fullName evidence="8">Arginine ABC transporter substrate-binding protein</fullName>
    </submittedName>
</protein>
<dbReference type="AlphaFoldDB" id="A0AAX0WWV3"/>
<dbReference type="InterPro" id="IPR001320">
    <property type="entry name" value="Iontro_rcpt_C"/>
</dbReference>
<dbReference type="PANTHER" id="PTHR35936:SF17">
    <property type="entry name" value="ARGININE-BINDING EXTRACELLULAR PROTEIN ARTP"/>
    <property type="match status" value="1"/>
</dbReference>
<evidence type="ECO:0000256" key="3">
    <source>
        <dbReference type="ARBA" id="ARBA00022729"/>
    </source>
</evidence>
<comment type="subcellular location">
    <subcellularLocation>
        <location evidence="1">Cell envelope</location>
    </subcellularLocation>
</comment>
<feature type="chain" id="PRO_5043880842" evidence="5">
    <location>
        <begin position="19"/>
        <end position="245"/>
    </location>
</feature>
<dbReference type="GeneID" id="98064853"/>
<evidence type="ECO:0000256" key="2">
    <source>
        <dbReference type="ARBA" id="ARBA00010333"/>
    </source>
</evidence>
<evidence type="ECO:0000259" key="6">
    <source>
        <dbReference type="SMART" id="SM00062"/>
    </source>
</evidence>
<feature type="signal peptide" evidence="5">
    <location>
        <begin position="1"/>
        <end position="18"/>
    </location>
</feature>
<dbReference type="SMART" id="SM00062">
    <property type="entry name" value="PBPb"/>
    <property type="match status" value="1"/>
</dbReference>
<evidence type="ECO:0000259" key="7">
    <source>
        <dbReference type="SMART" id="SM00079"/>
    </source>
</evidence>
<reference evidence="8" key="1">
    <citation type="submission" date="2017-12" db="EMBL/GenBank/DDBJ databases">
        <title>FDA dAtabase for Regulatory Grade micrObial Sequences (FDA-ARGOS): Supporting development and validation of Infectious Disease Dx tests.</title>
        <authorList>
            <person name="Kerrigan L."/>
            <person name="Tallon L.J."/>
            <person name="Sadzewicz L."/>
            <person name="Sengamalay N."/>
            <person name="Ott S."/>
            <person name="Godinez A."/>
            <person name="Nagaraj S."/>
            <person name="Vavikolanu K."/>
            <person name="Vyas G."/>
            <person name="Nadendla S."/>
            <person name="Aluvathingal J."/>
            <person name="Sichtig H."/>
        </authorList>
    </citation>
    <scope>NUCLEOTIDE SEQUENCE [LARGE SCALE GENOMIC DNA]</scope>
    <source>
        <strain evidence="8">FDAARGOS_200</strain>
    </source>
</reference>
<comment type="similarity">
    <text evidence="2 4">Belongs to the bacterial solute-binding protein 3 family.</text>
</comment>
<feature type="domain" description="Ionotropic glutamate receptor C-terminal" evidence="7">
    <location>
        <begin position="22"/>
        <end position="244"/>
    </location>
</feature>
<dbReference type="EMBL" id="NBTX02000004">
    <property type="protein sequence ID" value="PNL62739.1"/>
    <property type="molecule type" value="Genomic_DNA"/>
</dbReference>
<proteinExistence type="inferred from homology"/>
<accession>A0AAX0WWV3</accession>
<dbReference type="Pfam" id="PF00497">
    <property type="entry name" value="SBP_bac_3"/>
    <property type="match status" value="1"/>
</dbReference>
<keyword evidence="3 5" id="KW-0732">Signal</keyword>
<dbReference type="GO" id="GO:0030313">
    <property type="term" value="C:cell envelope"/>
    <property type="evidence" value="ECO:0007669"/>
    <property type="project" value="UniProtKB-SubCell"/>
</dbReference>
<keyword evidence="9" id="KW-1185">Reference proteome</keyword>
<dbReference type="InterPro" id="IPR001638">
    <property type="entry name" value="Solute-binding_3/MltF_N"/>
</dbReference>
<evidence type="ECO:0000313" key="9">
    <source>
        <dbReference type="Proteomes" id="UP000192511"/>
    </source>
</evidence>
<gene>
    <name evidence="8" type="ORF">A6J39_016850</name>
</gene>
<sequence>MIRLILIAFVCFTSSLFAQGEPLNVGVESFAPPFVMQGNHNQLFGFDIDMMNNLCKIMNRTCTFHVMRFSQLLDAVANQKIDVAVSSITITTERAKLVNFSLPYLQSFSRFLERASNTKETFSLDLLNTKKIGLETGTIFFDQLQEMGVKNPNVKYYGGIQEQLAALGAGDVDIILLDNPTAIYWASNSANTFRLIGPRFTYGYGYGIAVNPADSNLLTKLNQALVQYQNSDEFKQNYNKYLYQF</sequence>
<dbReference type="InterPro" id="IPR018313">
    <property type="entry name" value="SBP_3_CS"/>
</dbReference>
<evidence type="ECO:0000256" key="4">
    <source>
        <dbReference type="RuleBase" id="RU003744"/>
    </source>
</evidence>
<name>A0AAX0WWV3_9GAMM</name>
<comment type="caution">
    <text evidence="8">The sequence shown here is derived from an EMBL/GenBank/DDBJ whole genome shotgun (WGS) entry which is preliminary data.</text>
</comment>
<dbReference type="SUPFAM" id="SSF53850">
    <property type="entry name" value="Periplasmic binding protein-like II"/>
    <property type="match status" value="1"/>
</dbReference>
<dbReference type="Gene3D" id="3.40.190.10">
    <property type="entry name" value="Periplasmic binding protein-like II"/>
    <property type="match status" value="2"/>
</dbReference>
<dbReference type="PANTHER" id="PTHR35936">
    <property type="entry name" value="MEMBRANE-BOUND LYTIC MUREIN TRANSGLYCOSYLASE F"/>
    <property type="match status" value="1"/>
</dbReference>
<dbReference type="SMART" id="SM00079">
    <property type="entry name" value="PBPe"/>
    <property type="match status" value="1"/>
</dbReference>